<evidence type="ECO:0000313" key="2">
    <source>
        <dbReference type="Proteomes" id="UP000001488"/>
    </source>
</evidence>
<protein>
    <submittedName>
        <fullName evidence="1">Uncharacterized protein</fullName>
    </submittedName>
</protein>
<reference evidence="1 2" key="1">
    <citation type="journal article" date="2007" name="Genome Biol.">
        <title>Genome analysis and genome-wide proteomics of Thermococcus gammatolerans, the most radioresistant organism known amongst the Archaea.</title>
        <authorList>
            <person name="Zivanovic Y."/>
            <person name="Armengaud J."/>
            <person name="Lagorce A."/>
            <person name="Leplat C."/>
            <person name="Guerin P."/>
            <person name="Dutertre M."/>
            <person name="Anthouard V."/>
            <person name="Forterre P."/>
            <person name="Wincker P."/>
            <person name="Confalonieri F."/>
        </authorList>
    </citation>
    <scope>NUCLEOTIDE SEQUENCE [LARGE SCALE GENOMIC DNA]</scope>
    <source>
        <strain evidence="2">DSM 15229 / JCM 11827 / EJ3</strain>
    </source>
</reference>
<dbReference type="eggNOG" id="arCOG13111">
    <property type="taxonomic scope" value="Archaea"/>
</dbReference>
<dbReference type="AlphaFoldDB" id="C5A624"/>
<dbReference type="KEGG" id="tga:TGAM_1184"/>
<organism evidence="1 2">
    <name type="scientific">Thermococcus gammatolerans (strain DSM 15229 / JCM 11827 / EJ3)</name>
    <dbReference type="NCBI Taxonomy" id="593117"/>
    <lineage>
        <taxon>Archaea</taxon>
        <taxon>Methanobacteriati</taxon>
        <taxon>Methanobacteriota</taxon>
        <taxon>Thermococci</taxon>
        <taxon>Thermococcales</taxon>
        <taxon>Thermococcaceae</taxon>
        <taxon>Thermococcus</taxon>
    </lineage>
</organism>
<gene>
    <name evidence="1" type="ordered locus">TGAM_1184</name>
</gene>
<proteinExistence type="predicted"/>
<sequence>MNTQKKAPKKENMEEFLRDLNSAFGAFTEDFDPRKIRKEWEREWVRP</sequence>
<dbReference type="EMBL" id="CP001398">
    <property type="protein sequence ID" value="ACS33686.1"/>
    <property type="molecule type" value="Genomic_DNA"/>
</dbReference>
<dbReference type="Proteomes" id="UP000001488">
    <property type="component" value="Chromosome"/>
</dbReference>
<accession>C5A624</accession>
<dbReference type="PaxDb" id="593117-TGAM_1184"/>
<keyword evidence="2" id="KW-1185">Reference proteome</keyword>
<evidence type="ECO:0000313" key="1">
    <source>
        <dbReference type="EMBL" id="ACS33686.1"/>
    </source>
</evidence>
<name>C5A624_THEGJ</name>
<dbReference type="PATRIC" id="fig|593117.10.peg.1183"/>
<dbReference type="HOGENOM" id="CLU_3163308_0_0_2"/>